<evidence type="ECO:0000256" key="6">
    <source>
        <dbReference type="ARBA" id="ARBA00022777"/>
    </source>
</evidence>
<dbReference type="EC" id="2.7.13.3" evidence="2"/>
<organism evidence="11">
    <name type="scientific">Leptolyngbya sp. NK1-12</name>
    <dbReference type="NCBI Taxonomy" id="2547451"/>
    <lineage>
        <taxon>Bacteria</taxon>
        <taxon>Bacillati</taxon>
        <taxon>Cyanobacteriota</taxon>
        <taxon>Cyanophyceae</taxon>
        <taxon>Leptolyngbyales</taxon>
        <taxon>Leptolyngbyaceae</taxon>
        <taxon>Leptolyngbya group</taxon>
        <taxon>Leptolyngbya</taxon>
    </lineage>
</organism>
<dbReference type="GO" id="GO:0016020">
    <property type="term" value="C:membrane"/>
    <property type="evidence" value="ECO:0007669"/>
    <property type="project" value="InterPro"/>
</dbReference>
<keyword evidence="9" id="KW-1133">Transmembrane helix</keyword>
<evidence type="ECO:0000259" key="10">
    <source>
        <dbReference type="PROSITE" id="PS50109"/>
    </source>
</evidence>
<proteinExistence type="predicted"/>
<feature type="transmembrane region" description="Helical" evidence="9">
    <location>
        <begin position="113"/>
        <end position="131"/>
    </location>
</feature>
<protein>
    <recommendedName>
        <fullName evidence="2">histidine kinase</fullName>
        <ecNumber evidence="2">2.7.13.3</ecNumber>
    </recommendedName>
</protein>
<dbReference type="InterPro" id="IPR050482">
    <property type="entry name" value="Sensor_HK_TwoCompSys"/>
</dbReference>
<name>A0AA96WGS1_9CYAN</name>
<evidence type="ECO:0000256" key="1">
    <source>
        <dbReference type="ARBA" id="ARBA00000085"/>
    </source>
</evidence>
<sequence length="428" mass="48259">MNTPFYSLKLQPNPFRFLLYAEWVMITTCFSFAVVESLEENQLPIQHILVLGILSVMAAFLPSSKLICKVSYVAVEILLIFYGATLGYLHVLPTLYLIVLIQSCFLFESVGRWAVAGLSFLLFLVHQVRYVENVTLLVSAENRHLFWMHLIAETLMFGLGLFFALKLVSTLLSERQTKEQLAIAHKQLQNYALQVEDLAAIQERNRIAREIHDSLGHTLTAQNIQLQSAVKLWQQDVNRAKGFVEQAQRLAAIAMQEVRCSVSTLRADVREQLCLQQAIEALIEDFRQGTGMFIAIDINLQASTSSEIDRTLYRILQEALTNINKYAQATVIKIQLRTVDEFIQLTVTDNGVGFDLAQVAGGFGLQGMRERVAAFDGHLRIESAPSRGCQIQVELPLRRMRSNGTNAIHTAHPGNSLHCLIHRHTELL</sequence>
<dbReference type="Pfam" id="PF07730">
    <property type="entry name" value="HisKA_3"/>
    <property type="match status" value="1"/>
</dbReference>
<dbReference type="PROSITE" id="PS50109">
    <property type="entry name" value="HIS_KIN"/>
    <property type="match status" value="1"/>
</dbReference>
<dbReference type="SMART" id="SM00387">
    <property type="entry name" value="HATPase_c"/>
    <property type="match status" value="1"/>
</dbReference>
<dbReference type="EMBL" id="CP053586">
    <property type="protein sequence ID" value="WNZ25792.1"/>
    <property type="molecule type" value="Genomic_DNA"/>
</dbReference>
<accession>A0AA96WGS1</accession>
<evidence type="ECO:0000256" key="7">
    <source>
        <dbReference type="ARBA" id="ARBA00022840"/>
    </source>
</evidence>
<keyword evidence="3" id="KW-0597">Phosphoprotein</keyword>
<keyword evidence="8" id="KW-0902">Two-component regulatory system</keyword>
<gene>
    <name evidence="11" type="ORF">HJG54_25120</name>
</gene>
<dbReference type="GO" id="GO:0000155">
    <property type="term" value="F:phosphorelay sensor kinase activity"/>
    <property type="evidence" value="ECO:0007669"/>
    <property type="project" value="InterPro"/>
</dbReference>
<feature type="transmembrane region" description="Helical" evidence="9">
    <location>
        <begin position="146"/>
        <end position="168"/>
    </location>
</feature>
<keyword evidence="7" id="KW-0067">ATP-binding</keyword>
<feature type="transmembrane region" description="Helical" evidence="9">
    <location>
        <begin position="79"/>
        <end position="101"/>
    </location>
</feature>
<evidence type="ECO:0000256" key="2">
    <source>
        <dbReference type="ARBA" id="ARBA00012438"/>
    </source>
</evidence>
<evidence type="ECO:0000313" key="11">
    <source>
        <dbReference type="EMBL" id="WNZ25792.1"/>
    </source>
</evidence>
<reference evidence="11" key="1">
    <citation type="submission" date="2020-05" db="EMBL/GenBank/DDBJ databases">
        <authorList>
            <person name="Zhu T."/>
            <person name="Keshari N."/>
            <person name="Lu X."/>
        </authorList>
    </citation>
    <scope>NUCLEOTIDE SEQUENCE</scope>
    <source>
        <strain evidence="11">NK1-12</strain>
    </source>
</reference>
<dbReference type="PANTHER" id="PTHR24421:SF10">
    <property type="entry name" value="NITRATE_NITRITE SENSOR PROTEIN NARQ"/>
    <property type="match status" value="1"/>
</dbReference>
<keyword evidence="6 11" id="KW-0418">Kinase</keyword>
<feature type="transmembrane region" description="Helical" evidence="9">
    <location>
        <begin position="17"/>
        <end position="35"/>
    </location>
</feature>
<keyword evidence="9" id="KW-0472">Membrane</keyword>
<evidence type="ECO:0000256" key="4">
    <source>
        <dbReference type="ARBA" id="ARBA00022679"/>
    </source>
</evidence>
<keyword evidence="5" id="KW-0547">Nucleotide-binding</keyword>
<dbReference type="InterPro" id="IPR003594">
    <property type="entry name" value="HATPase_dom"/>
</dbReference>
<dbReference type="CDD" id="cd16917">
    <property type="entry name" value="HATPase_UhpB-NarQ-NarX-like"/>
    <property type="match status" value="1"/>
</dbReference>
<comment type="catalytic activity">
    <reaction evidence="1">
        <text>ATP + protein L-histidine = ADP + protein N-phospho-L-histidine.</text>
        <dbReference type="EC" id="2.7.13.3"/>
    </reaction>
</comment>
<dbReference type="InterPro" id="IPR011712">
    <property type="entry name" value="Sig_transdc_His_kin_sub3_dim/P"/>
</dbReference>
<dbReference type="GO" id="GO:0046983">
    <property type="term" value="F:protein dimerization activity"/>
    <property type="evidence" value="ECO:0007669"/>
    <property type="project" value="InterPro"/>
</dbReference>
<keyword evidence="4" id="KW-0808">Transferase</keyword>
<dbReference type="InterPro" id="IPR036890">
    <property type="entry name" value="HATPase_C_sf"/>
</dbReference>
<keyword evidence="9" id="KW-0812">Transmembrane</keyword>
<evidence type="ECO:0000256" key="3">
    <source>
        <dbReference type="ARBA" id="ARBA00022553"/>
    </source>
</evidence>
<feature type="domain" description="Histidine kinase" evidence="10">
    <location>
        <begin position="214"/>
        <end position="399"/>
    </location>
</feature>
<dbReference type="PANTHER" id="PTHR24421">
    <property type="entry name" value="NITRATE/NITRITE SENSOR PROTEIN NARX-RELATED"/>
    <property type="match status" value="1"/>
</dbReference>
<evidence type="ECO:0000256" key="5">
    <source>
        <dbReference type="ARBA" id="ARBA00022741"/>
    </source>
</evidence>
<evidence type="ECO:0000256" key="9">
    <source>
        <dbReference type="SAM" id="Phobius"/>
    </source>
</evidence>
<dbReference type="Gene3D" id="1.20.5.1930">
    <property type="match status" value="1"/>
</dbReference>
<dbReference type="SUPFAM" id="SSF55874">
    <property type="entry name" value="ATPase domain of HSP90 chaperone/DNA topoisomerase II/histidine kinase"/>
    <property type="match status" value="1"/>
</dbReference>
<feature type="transmembrane region" description="Helical" evidence="9">
    <location>
        <begin position="47"/>
        <end position="67"/>
    </location>
</feature>
<dbReference type="InterPro" id="IPR005467">
    <property type="entry name" value="His_kinase_dom"/>
</dbReference>
<dbReference type="GO" id="GO:0005524">
    <property type="term" value="F:ATP binding"/>
    <property type="evidence" value="ECO:0007669"/>
    <property type="project" value="UniProtKB-KW"/>
</dbReference>
<dbReference type="Gene3D" id="3.30.565.10">
    <property type="entry name" value="Histidine kinase-like ATPase, C-terminal domain"/>
    <property type="match status" value="1"/>
</dbReference>
<dbReference type="AlphaFoldDB" id="A0AA96WGS1"/>
<dbReference type="Pfam" id="PF02518">
    <property type="entry name" value="HATPase_c"/>
    <property type="match status" value="1"/>
</dbReference>
<evidence type="ECO:0000256" key="8">
    <source>
        <dbReference type="ARBA" id="ARBA00023012"/>
    </source>
</evidence>